<dbReference type="PANTHER" id="PTHR11085:SF10">
    <property type="entry name" value="NAD-DEPENDENT PROTEIN DEACYLASE SIRTUIN-5, MITOCHONDRIAL-RELATED"/>
    <property type="match status" value="1"/>
</dbReference>
<dbReference type="GO" id="GO:0046872">
    <property type="term" value="F:metal ion binding"/>
    <property type="evidence" value="ECO:0007669"/>
    <property type="project" value="UniProtKB-KW"/>
</dbReference>
<dbReference type="Gene3D" id="3.40.50.1220">
    <property type="entry name" value="TPP-binding domain"/>
    <property type="match status" value="1"/>
</dbReference>
<dbReference type="PANTHER" id="PTHR11085">
    <property type="entry name" value="NAD-DEPENDENT PROTEIN DEACYLASE SIRTUIN-5, MITOCHONDRIAL-RELATED"/>
    <property type="match status" value="1"/>
</dbReference>
<evidence type="ECO:0000256" key="2">
    <source>
        <dbReference type="ARBA" id="ARBA00022679"/>
    </source>
</evidence>
<evidence type="ECO:0000259" key="5">
    <source>
        <dbReference type="PROSITE" id="PS50305"/>
    </source>
</evidence>
<dbReference type="GO" id="GO:0017136">
    <property type="term" value="F:histone deacetylase activity, NAD-dependent"/>
    <property type="evidence" value="ECO:0007669"/>
    <property type="project" value="TreeGrafter"/>
</dbReference>
<keyword evidence="2" id="KW-0808">Transferase</keyword>
<evidence type="ECO:0000256" key="1">
    <source>
        <dbReference type="ARBA" id="ARBA00012928"/>
    </source>
</evidence>
<name>M2YC35_9MICC</name>
<dbReference type="InterPro" id="IPR003000">
    <property type="entry name" value="Sirtuin"/>
</dbReference>
<dbReference type="Gene3D" id="3.30.1600.10">
    <property type="entry name" value="SIR2/SIRT2 'Small Domain"/>
    <property type="match status" value="1"/>
</dbReference>
<dbReference type="Pfam" id="PF02146">
    <property type="entry name" value="SIR2"/>
    <property type="match status" value="1"/>
</dbReference>
<keyword evidence="4" id="KW-0862">Zinc</keyword>
<dbReference type="STRING" id="71999.KPaMU14_04740"/>
<feature type="binding site" evidence="4">
    <location>
        <position position="210"/>
    </location>
    <ligand>
        <name>Zn(2+)</name>
        <dbReference type="ChEBI" id="CHEBI:29105"/>
    </ligand>
</feature>
<keyword evidence="7" id="KW-1185">Reference proteome</keyword>
<dbReference type="Proteomes" id="UP000009877">
    <property type="component" value="Unassembled WGS sequence"/>
</dbReference>
<gene>
    <name evidence="6" type="ORF">C884_00683</name>
</gene>
<evidence type="ECO:0000313" key="7">
    <source>
        <dbReference type="Proteomes" id="UP000009877"/>
    </source>
</evidence>
<feature type="binding site" evidence="4">
    <location>
        <position position="207"/>
    </location>
    <ligand>
        <name>Zn(2+)</name>
        <dbReference type="ChEBI" id="CHEBI:29105"/>
    </ligand>
</feature>
<accession>M2YC35</accession>
<feature type="domain" description="Deacetylase sirtuin-type" evidence="5">
    <location>
        <begin position="22"/>
        <end position="305"/>
    </location>
</feature>
<sequence length="311" mass="33409">MSPPVRILRAGYGPRDEPDLFPDPQALSLEAGLPAALEQLAGREALVISGAGMSTASGIPDYRGPDAQPRQPMSFQEFTGSPERRAHYWSRNQIGWRNLQRAEPNAAHRSLARLEAAGAVRAVITQNIDRLHERAGSRCVIDLHGRYDRVRCMACATLIPRTVWSDRLDALNPEAAAVSADPADIDFAPDADAEVAYAGDAYRVPDCPVCGGVVKPDVVFFGESADPDDVAAAWHQTELAQALLVLGTSLTVHSARRFVRRAVRAGIPVVIVNHGQTRSDADASVKIDAQVADFLAAAEAPLSEGARGRRP</sequence>
<organism evidence="6 7">
    <name type="scientific">Kocuria palustris PEL</name>
    <dbReference type="NCBI Taxonomy" id="1236550"/>
    <lineage>
        <taxon>Bacteria</taxon>
        <taxon>Bacillati</taxon>
        <taxon>Actinomycetota</taxon>
        <taxon>Actinomycetes</taxon>
        <taxon>Micrococcales</taxon>
        <taxon>Micrococcaceae</taxon>
        <taxon>Kocuria</taxon>
    </lineage>
</organism>
<dbReference type="InterPro" id="IPR029035">
    <property type="entry name" value="DHS-like_NAD/FAD-binding_dom"/>
</dbReference>
<reference evidence="6 7" key="1">
    <citation type="journal article" date="2014" name="Genome Announc.">
        <title>Draft Genome Sequence of Kocuria palustris PEL.</title>
        <authorList>
            <person name="Sharma G."/>
            <person name="Khatri I."/>
            <person name="Subramanian S."/>
        </authorList>
    </citation>
    <scope>NUCLEOTIDE SEQUENCE [LARGE SCALE GENOMIC DNA]</scope>
    <source>
        <strain evidence="6 7">PEL</strain>
    </source>
</reference>
<dbReference type="InterPro" id="IPR050134">
    <property type="entry name" value="NAD-dep_sirtuin_deacylases"/>
</dbReference>
<evidence type="ECO:0000256" key="3">
    <source>
        <dbReference type="ARBA" id="ARBA00023027"/>
    </source>
</evidence>
<dbReference type="GO" id="GO:0070403">
    <property type="term" value="F:NAD+ binding"/>
    <property type="evidence" value="ECO:0007669"/>
    <property type="project" value="InterPro"/>
</dbReference>
<dbReference type="SUPFAM" id="SSF52467">
    <property type="entry name" value="DHS-like NAD/FAD-binding domain"/>
    <property type="match status" value="1"/>
</dbReference>
<dbReference type="AlphaFoldDB" id="M2YC35"/>
<evidence type="ECO:0000256" key="4">
    <source>
        <dbReference type="PROSITE-ProRule" id="PRU00236"/>
    </source>
</evidence>
<dbReference type="EMBL" id="ANHZ02000017">
    <property type="protein sequence ID" value="EME36204.1"/>
    <property type="molecule type" value="Genomic_DNA"/>
</dbReference>
<dbReference type="InterPro" id="IPR026590">
    <property type="entry name" value="Ssirtuin_cat_dom"/>
</dbReference>
<feature type="active site" description="Proton acceptor" evidence="4">
    <location>
        <position position="144"/>
    </location>
</feature>
<dbReference type="RefSeq" id="WP_006215106.1">
    <property type="nucleotide sequence ID" value="NZ_ANHZ02000017.1"/>
</dbReference>
<feature type="binding site" evidence="4">
    <location>
        <position position="155"/>
    </location>
    <ligand>
        <name>Zn(2+)</name>
        <dbReference type="ChEBI" id="CHEBI:29105"/>
    </ligand>
</feature>
<dbReference type="InterPro" id="IPR026591">
    <property type="entry name" value="Sirtuin_cat_small_dom_sf"/>
</dbReference>
<comment type="caution">
    <text evidence="6">The sequence shown here is derived from an EMBL/GenBank/DDBJ whole genome shotgun (WGS) entry which is preliminary data.</text>
</comment>
<dbReference type="EC" id="2.3.1.286" evidence="1"/>
<protein>
    <recommendedName>
        <fullName evidence="1">protein acetyllysine N-acetyltransferase</fullName>
        <ecNumber evidence="1">2.3.1.286</ecNumber>
    </recommendedName>
</protein>
<evidence type="ECO:0000313" key="6">
    <source>
        <dbReference type="EMBL" id="EME36204.1"/>
    </source>
</evidence>
<feature type="binding site" evidence="4">
    <location>
        <position position="152"/>
    </location>
    <ligand>
        <name>Zn(2+)</name>
        <dbReference type="ChEBI" id="CHEBI:29105"/>
    </ligand>
</feature>
<dbReference type="PROSITE" id="PS50305">
    <property type="entry name" value="SIRTUIN"/>
    <property type="match status" value="1"/>
</dbReference>
<keyword evidence="3" id="KW-0520">NAD</keyword>
<proteinExistence type="predicted"/>
<keyword evidence="4" id="KW-0479">Metal-binding</keyword>